<dbReference type="Proteomes" id="UP000295260">
    <property type="component" value="Unassembled WGS sequence"/>
</dbReference>
<feature type="transmembrane region" description="Helical" evidence="1">
    <location>
        <begin position="344"/>
        <end position="361"/>
    </location>
</feature>
<protein>
    <submittedName>
        <fullName evidence="2">EpsG-like putative glucosyltransferase</fullName>
    </submittedName>
</protein>
<feature type="transmembrane region" description="Helical" evidence="1">
    <location>
        <begin position="291"/>
        <end position="309"/>
    </location>
</feature>
<dbReference type="GO" id="GO:0016740">
    <property type="term" value="F:transferase activity"/>
    <property type="evidence" value="ECO:0007669"/>
    <property type="project" value="UniProtKB-KW"/>
</dbReference>
<reference evidence="2 3" key="1">
    <citation type="submission" date="2019-03" db="EMBL/GenBank/DDBJ databases">
        <title>Genomic Encyclopedia of Archaeal and Bacterial Type Strains, Phase II (KMG-II): from individual species to whole genera.</title>
        <authorList>
            <person name="Goeker M."/>
        </authorList>
    </citation>
    <scope>NUCLEOTIDE SEQUENCE [LARGE SCALE GENOMIC DNA]</scope>
    <source>
        <strain evidence="2 3">DSM 25687</strain>
    </source>
</reference>
<dbReference type="OrthoDB" id="1112074at2"/>
<feature type="transmembrane region" description="Helical" evidence="1">
    <location>
        <begin position="106"/>
        <end position="124"/>
    </location>
</feature>
<accession>A0A4R6QA23</accession>
<feature type="transmembrane region" description="Helical" evidence="1">
    <location>
        <begin position="209"/>
        <end position="232"/>
    </location>
</feature>
<organism evidence="2 3">
    <name type="scientific">Flavobacterium dankookense</name>
    <dbReference type="NCBI Taxonomy" id="706186"/>
    <lineage>
        <taxon>Bacteria</taxon>
        <taxon>Pseudomonadati</taxon>
        <taxon>Bacteroidota</taxon>
        <taxon>Flavobacteriia</taxon>
        <taxon>Flavobacteriales</taxon>
        <taxon>Flavobacteriaceae</taxon>
        <taxon>Flavobacterium</taxon>
    </lineage>
</organism>
<feature type="transmembrane region" description="Helical" evidence="1">
    <location>
        <begin position="12"/>
        <end position="30"/>
    </location>
</feature>
<dbReference type="RefSeq" id="WP_133532733.1">
    <property type="nucleotide sequence ID" value="NZ_SNXR01000013.1"/>
</dbReference>
<sequence length="365" mass="43112">MNTLVPIEYYTTIYYNILLFFMLFFFISTFREELTSKINLSTKNAFGIFLLVFVISYIGFRPIDPIFGDMTTYRDYLERYASGEDFLGNENDYIFQVFMRFCARNATHEIFFLLCAMLYIYPLYSASKNLFKEYWFYAFLMLVISFSFWGYAVNGIRNGIATTIFIYGISQKKRLLMFALIGISYLTHNAMMIPAAAFLIAISLDKTKWFLYGWLLCIPLSLVLGGSLELFFNDLVESERTVGYLSDTDEFSEQFSSTGFRWDFLLYSMSGVYAVWYFIIKQKFEDKTYSLICNTYLIANAFWILVIRASFSNRFAYLSWFLMGIVIIYPFLKRKFFSEQHKLMGRLIFVYFAFTYIMNILRGNN</sequence>
<evidence type="ECO:0000256" key="1">
    <source>
        <dbReference type="SAM" id="Phobius"/>
    </source>
</evidence>
<comment type="caution">
    <text evidence="2">The sequence shown here is derived from an EMBL/GenBank/DDBJ whole genome shotgun (WGS) entry which is preliminary data.</text>
</comment>
<evidence type="ECO:0000313" key="2">
    <source>
        <dbReference type="EMBL" id="TDP59191.1"/>
    </source>
</evidence>
<keyword evidence="3" id="KW-1185">Reference proteome</keyword>
<feature type="transmembrane region" description="Helical" evidence="1">
    <location>
        <begin position="42"/>
        <end position="60"/>
    </location>
</feature>
<dbReference type="InterPro" id="IPR049458">
    <property type="entry name" value="EpsG-like"/>
</dbReference>
<evidence type="ECO:0000313" key="3">
    <source>
        <dbReference type="Proteomes" id="UP000295260"/>
    </source>
</evidence>
<dbReference type="Pfam" id="PF14897">
    <property type="entry name" value="EpsG"/>
    <property type="match status" value="1"/>
</dbReference>
<dbReference type="AlphaFoldDB" id="A0A4R6QA23"/>
<proteinExistence type="predicted"/>
<feature type="transmembrane region" description="Helical" evidence="1">
    <location>
        <begin position="176"/>
        <end position="202"/>
    </location>
</feature>
<name>A0A4R6QA23_9FLAO</name>
<gene>
    <name evidence="2" type="ORF">BC748_1434</name>
</gene>
<feature type="transmembrane region" description="Helical" evidence="1">
    <location>
        <begin position="315"/>
        <end position="332"/>
    </location>
</feature>
<keyword evidence="1" id="KW-0812">Transmembrane</keyword>
<dbReference type="EMBL" id="SNXR01000013">
    <property type="protein sequence ID" value="TDP59191.1"/>
    <property type="molecule type" value="Genomic_DNA"/>
</dbReference>
<keyword evidence="1" id="KW-1133">Transmembrane helix</keyword>
<keyword evidence="2" id="KW-0808">Transferase</keyword>
<feature type="transmembrane region" description="Helical" evidence="1">
    <location>
        <begin position="136"/>
        <end position="156"/>
    </location>
</feature>
<keyword evidence="1" id="KW-0472">Membrane</keyword>